<evidence type="ECO:0000313" key="1">
    <source>
        <dbReference type="EMBL" id="EZP83938.1"/>
    </source>
</evidence>
<comment type="caution">
    <text evidence="1">The sequence shown here is derived from an EMBL/GenBank/DDBJ whole genome shotgun (WGS) entry which is preliminary data.</text>
</comment>
<proteinExistence type="predicted"/>
<sequence length="138" mass="14015">MMNDMTRGPGLFGRLLGAAPSLGDKFVRGVVVMACSMHPTEQGIAGLAWAGNGARSKSADNPLGDTDPGHAFDSAIIPHPAGMPARCHTAALSGHGPAPRTLLSGGGGQAASIDADGDAGRHPGFAAWRFEQDEGAWT</sequence>
<accession>A0A031K4J9</accession>
<dbReference type="Proteomes" id="UP000024329">
    <property type="component" value="Unassembled WGS sequence"/>
</dbReference>
<gene>
    <name evidence="1" type="ORF">BV97_01131</name>
</gene>
<dbReference type="EMBL" id="JFYZ01000002">
    <property type="protein sequence ID" value="EZP83938.1"/>
    <property type="molecule type" value="Genomic_DNA"/>
</dbReference>
<dbReference type="AlphaFoldDB" id="A0A031K4J9"/>
<name>A0A031K4J9_9SPHN</name>
<organism evidence="1 2">
    <name type="scientific">Novosphingobium resinovorum</name>
    <dbReference type="NCBI Taxonomy" id="158500"/>
    <lineage>
        <taxon>Bacteria</taxon>
        <taxon>Pseudomonadati</taxon>
        <taxon>Pseudomonadota</taxon>
        <taxon>Alphaproteobacteria</taxon>
        <taxon>Sphingomonadales</taxon>
        <taxon>Sphingomonadaceae</taxon>
        <taxon>Novosphingobium</taxon>
    </lineage>
</organism>
<evidence type="ECO:0000313" key="2">
    <source>
        <dbReference type="Proteomes" id="UP000024329"/>
    </source>
</evidence>
<reference evidence="1 2" key="1">
    <citation type="submission" date="2014-03" db="EMBL/GenBank/DDBJ databases">
        <title>Whole genome sequence of Novosphingobium resinovorum KF1.</title>
        <authorList>
            <person name="Gan H.M."/>
            <person name="Gan H.Y."/>
            <person name="Chew T.H."/>
            <person name="Savka M.A."/>
        </authorList>
    </citation>
    <scope>NUCLEOTIDE SEQUENCE [LARGE SCALE GENOMIC DNA]</scope>
    <source>
        <strain evidence="1 2">KF1</strain>
    </source>
</reference>
<protein>
    <submittedName>
        <fullName evidence="1">Uncharacterized protein</fullName>
    </submittedName>
</protein>